<accession>A0A9Q0R378</accession>
<keyword evidence="2" id="KW-1185">Reference proteome</keyword>
<organism evidence="1 2">
    <name type="scientific">Protea cynaroides</name>
    <dbReference type="NCBI Taxonomy" id="273540"/>
    <lineage>
        <taxon>Eukaryota</taxon>
        <taxon>Viridiplantae</taxon>
        <taxon>Streptophyta</taxon>
        <taxon>Embryophyta</taxon>
        <taxon>Tracheophyta</taxon>
        <taxon>Spermatophyta</taxon>
        <taxon>Magnoliopsida</taxon>
        <taxon>Proteales</taxon>
        <taxon>Proteaceae</taxon>
        <taxon>Protea</taxon>
    </lineage>
</organism>
<dbReference type="OrthoDB" id="16906at2759"/>
<gene>
    <name evidence="1" type="ORF">NE237_032179</name>
</gene>
<sequence length="117" mass="13188">MSWGIARPNVKREDGTAWSRCCFIPRETCEADLLIDLTKCRVSITFLDSVAYKAGKLVLETITAVPDMVGRMLLHLKFLLIAGARCSHANYCRLFNNEHINMTHSLVLIVPYDRGSC</sequence>
<comment type="caution">
    <text evidence="1">The sequence shown here is derived from an EMBL/GenBank/DDBJ whole genome shotgun (WGS) entry which is preliminary data.</text>
</comment>
<dbReference type="EMBL" id="JAMYWD010000001">
    <property type="protein sequence ID" value="KAJ4981342.1"/>
    <property type="molecule type" value="Genomic_DNA"/>
</dbReference>
<proteinExistence type="predicted"/>
<reference evidence="1" key="1">
    <citation type="journal article" date="2023" name="Plant J.">
        <title>The genome of the king protea, Protea cynaroides.</title>
        <authorList>
            <person name="Chang J."/>
            <person name="Duong T.A."/>
            <person name="Schoeman C."/>
            <person name="Ma X."/>
            <person name="Roodt D."/>
            <person name="Barker N."/>
            <person name="Li Z."/>
            <person name="Van de Peer Y."/>
            <person name="Mizrachi E."/>
        </authorList>
    </citation>
    <scope>NUCLEOTIDE SEQUENCE</scope>
    <source>
        <tissue evidence="1">Young leaves</tissue>
    </source>
</reference>
<dbReference type="AlphaFoldDB" id="A0A9Q0R378"/>
<evidence type="ECO:0000313" key="1">
    <source>
        <dbReference type="EMBL" id="KAJ4981342.1"/>
    </source>
</evidence>
<dbReference type="Proteomes" id="UP001141806">
    <property type="component" value="Unassembled WGS sequence"/>
</dbReference>
<evidence type="ECO:0000313" key="2">
    <source>
        <dbReference type="Proteomes" id="UP001141806"/>
    </source>
</evidence>
<protein>
    <submittedName>
        <fullName evidence="1">Uncharacterized protein</fullName>
    </submittedName>
</protein>
<name>A0A9Q0R378_9MAGN</name>